<evidence type="ECO:0000256" key="4">
    <source>
        <dbReference type="ARBA" id="ARBA00022576"/>
    </source>
</evidence>
<evidence type="ECO:0000256" key="7">
    <source>
        <dbReference type="RuleBase" id="RU000481"/>
    </source>
</evidence>
<dbReference type="Gene3D" id="3.90.1150.10">
    <property type="entry name" value="Aspartate Aminotransferase, domain 1"/>
    <property type="match status" value="1"/>
</dbReference>
<comment type="cofactor">
    <cofactor evidence="1 7">
        <name>pyridoxal 5'-phosphate</name>
        <dbReference type="ChEBI" id="CHEBI:597326"/>
    </cofactor>
</comment>
<evidence type="ECO:0000256" key="2">
    <source>
        <dbReference type="ARBA" id="ARBA00007441"/>
    </source>
</evidence>
<dbReference type="GO" id="GO:0008483">
    <property type="term" value="F:transaminase activity"/>
    <property type="evidence" value="ECO:0007669"/>
    <property type="project" value="UniProtKB-KW"/>
</dbReference>
<dbReference type="PROSITE" id="PS00105">
    <property type="entry name" value="AA_TRANSFER_CLASS_1"/>
    <property type="match status" value="1"/>
</dbReference>
<protein>
    <recommendedName>
        <fullName evidence="7">Aminotransferase</fullName>
        <ecNumber evidence="7">2.6.1.-</ecNumber>
    </recommendedName>
</protein>
<dbReference type="InterPro" id="IPR050596">
    <property type="entry name" value="AspAT/PAT-like"/>
</dbReference>
<dbReference type="CDD" id="cd00609">
    <property type="entry name" value="AAT_like"/>
    <property type="match status" value="1"/>
</dbReference>
<reference evidence="10 11" key="1">
    <citation type="submission" date="2023-03" db="EMBL/GenBank/DDBJ databases">
        <title>Whole genome sequencing of Methanotrichaceae archaeon M04Ac.</title>
        <authorList>
            <person name="Khomyakova M.A."/>
            <person name="Merkel A.Y."/>
            <person name="Slobodkin A.I."/>
        </authorList>
    </citation>
    <scope>NUCLEOTIDE SEQUENCE [LARGE SCALE GENOMIC DNA]</scope>
    <source>
        <strain evidence="10 11">M04Ac</strain>
    </source>
</reference>
<comment type="subunit">
    <text evidence="3">Homodimer.</text>
</comment>
<gene>
    <name evidence="10" type="ORF">P0O24_05945</name>
</gene>
<sequence length="441" mass="49668">MMSEIMVDPRVDDISMPENLRVGLFVAEQRKRCDKIGCNMEFYSFGFGQSPFHVPPPLERSLGGSAHMGHYSAAEGIEELRKAISGFNKRHFGLDVDPSRIVVGHGTKGLMFTLFFILGGSVIIPSPSWIGYAPQLKLHGKEYHILQMKAENGYKIDPQSLEDLLTKLPEEQHLLILNNPHNPTGAVYTRGEMEKIAQVCRDRHTLILSDEIYALTTYRFENFTSMGRIYPEGSFVTNGLSKDRSAGGYRLGSCILPEDCSDKLKNDFTKVAATVYTNVSTPTQNAAITVYEPNEEIEEYFRITREIHRIMGTEISQSLNEIDGIRATKPEGAFYLLADFNQLSEELKKRGVMSSNELAKSLIDHPHHITTVTGDAIMVKPDNFSARMAFVDYDGKRAFEAFREDPPKSRSAESVFAREEGTRMFTGVAELKKYVDKIKKR</sequence>
<keyword evidence="8" id="KW-0472">Membrane</keyword>
<keyword evidence="8" id="KW-0812">Transmembrane</keyword>
<dbReference type="InterPro" id="IPR015421">
    <property type="entry name" value="PyrdxlP-dep_Trfase_major"/>
</dbReference>
<keyword evidence="11" id="KW-1185">Reference proteome</keyword>
<keyword evidence="4 7" id="KW-0032">Aminotransferase</keyword>
<proteinExistence type="inferred from homology"/>
<name>A0ABT5XEJ6_9EURY</name>
<dbReference type="PANTHER" id="PTHR46383">
    <property type="entry name" value="ASPARTATE AMINOTRANSFERASE"/>
    <property type="match status" value="1"/>
</dbReference>
<dbReference type="EMBL" id="JARFPL010000014">
    <property type="protein sequence ID" value="MDF0593123.1"/>
    <property type="molecule type" value="Genomic_DNA"/>
</dbReference>
<dbReference type="InterPro" id="IPR015424">
    <property type="entry name" value="PyrdxlP-dep_Trfase"/>
</dbReference>
<evidence type="ECO:0000256" key="6">
    <source>
        <dbReference type="ARBA" id="ARBA00022898"/>
    </source>
</evidence>
<feature type="transmembrane region" description="Helical" evidence="8">
    <location>
        <begin position="110"/>
        <end position="132"/>
    </location>
</feature>
<evidence type="ECO:0000256" key="1">
    <source>
        <dbReference type="ARBA" id="ARBA00001933"/>
    </source>
</evidence>
<dbReference type="InterPro" id="IPR004839">
    <property type="entry name" value="Aminotransferase_I/II_large"/>
</dbReference>
<dbReference type="Pfam" id="PF00155">
    <property type="entry name" value="Aminotran_1_2"/>
    <property type="match status" value="1"/>
</dbReference>
<keyword evidence="8" id="KW-1133">Transmembrane helix</keyword>
<feature type="domain" description="Aminotransferase class I/classII large" evidence="9">
    <location>
        <begin position="70"/>
        <end position="379"/>
    </location>
</feature>
<dbReference type="Gene3D" id="3.40.640.10">
    <property type="entry name" value="Type I PLP-dependent aspartate aminotransferase-like (Major domain)"/>
    <property type="match status" value="1"/>
</dbReference>
<evidence type="ECO:0000256" key="8">
    <source>
        <dbReference type="SAM" id="Phobius"/>
    </source>
</evidence>
<organism evidence="10 11">
    <name type="scientific">Candidatus Methanocrinis alkalitolerans</name>
    <dbReference type="NCBI Taxonomy" id="3033395"/>
    <lineage>
        <taxon>Archaea</taxon>
        <taxon>Methanobacteriati</taxon>
        <taxon>Methanobacteriota</taxon>
        <taxon>Stenosarchaea group</taxon>
        <taxon>Methanomicrobia</taxon>
        <taxon>Methanotrichales</taxon>
        <taxon>Methanotrichaceae</taxon>
        <taxon>Methanocrinis</taxon>
    </lineage>
</organism>
<evidence type="ECO:0000256" key="3">
    <source>
        <dbReference type="ARBA" id="ARBA00011738"/>
    </source>
</evidence>
<dbReference type="SUPFAM" id="SSF53383">
    <property type="entry name" value="PLP-dependent transferases"/>
    <property type="match status" value="1"/>
</dbReference>
<comment type="caution">
    <text evidence="10">The sequence shown here is derived from an EMBL/GenBank/DDBJ whole genome shotgun (WGS) entry which is preliminary data.</text>
</comment>
<evidence type="ECO:0000259" key="9">
    <source>
        <dbReference type="Pfam" id="PF00155"/>
    </source>
</evidence>
<dbReference type="Proteomes" id="UP001215956">
    <property type="component" value="Unassembled WGS sequence"/>
</dbReference>
<keyword evidence="6" id="KW-0663">Pyridoxal phosphate</keyword>
<keyword evidence="5 7" id="KW-0808">Transferase</keyword>
<comment type="similarity">
    <text evidence="2 7">Belongs to the class-I pyridoxal-phosphate-dependent aminotransferase family.</text>
</comment>
<evidence type="ECO:0000313" key="11">
    <source>
        <dbReference type="Proteomes" id="UP001215956"/>
    </source>
</evidence>
<evidence type="ECO:0000313" key="10">
    <source>
        <dbReference type="EMBL" id="MDF0593123.1"/>
    </source>
</evidence>
<dbReference type="EC" id="2.6.1.-" evidence="7"/>
<dbReference type="InterPro" id="IPR004838">
    <property type="entry name" value="NHTrfase_class1_PyrdxlP-BS"/>
</dbReference>
<dbReference type="PANTHER" id="PTHR46383:SF1">
    <property type="entry name" value="ASPARTATE AMINOTRANSFERASE"/>
    <property type="match status" value="1"/>
</dbReference>
<evidence type="ECO:0000256" key="5">
    <source>
        <dbReference type="ARBA" id="ARBA00022679"/>
    </source>
</evidence>
<dbReference type="InterPro" id="IPR015422">
    <property type="entry name" value="PyrdxlP-dep_Trfase_small"/>
</dbReference>
<accession>A0ABT5XEJ6</accession>
<dbReference type="RefSeq" id="WP_316968829.1">
    <property type="nucleotide sequence ID" value="NZ_JARFPL010000014.1"/>
</dbReference>